<keyword evidence="1" id="KW-1133">Transmembrane helix</keyword>
<feature type="transmembrane region" description="Helical" evidence="1">
    <location>
        <begin position="379"/>
        <end position="397"/>
    </location>
</feature>
<proteinExistence type="predicted"/>
<feature type="transmembrane region" description="Helical" evidence="1">
    <location>
        <begin position="340"/>
        <end position="359"/>
    </location>
</feature>
<keyword evidence="1" id="KW-0812">Transmembrane</keyword>
<dbReference type="EMBL" id="BRYB01000842">
    <property type="protein sequence ID" value="GMI38757.1"/>
    <property type="molecule type" value="Genomic_DNA"/>
</dbReference>
<comment type="caution">
    <text evidence="2">The sequence shown here is derived from an EMBL/GenBank/DDBJ whole genome shotgun (WGS) entry which is preliminary data.</text>
</comment>
<keyword evidence="1" id="KW-0472">Membrane</keyword>
<gene>
    <name evidence="2" type="ORF">TeGR_g4411</name>
</gene>
<reference evidence="2 3" key="1">
    <citation type="journal article" date="2023" name="Commun. Biol.">
        <title>Genome analysis of Parmales, the sister group of diatoms, reveals the evolutionary specialization of diatoms from phago-mixotrophs to photoautotrophs.</title>
        <authorList>
            <person name="Ban H."/>
            <person name="Sato S."/>
            <person name="Yoshikawa S."/>
            <person name="Yamada K."/>
            <person name="Nakamura Y."/>
            <person name="Ichinomiya M."/>
            <person name="Sato N."/>
            <person name="Blanc-Mathieu R."/>
            <person name="Endo H."/>
            <person name="Kuwata A."/>
            <person name="Ogata H."/>
        </authorList>
    </citation>
    <scope>NUCLEOTIDE SEQUENCE [LARGE SCALE GENOMIC DNA]</scope>
</reference>
<evidence type="ECO:0000313" key="2">
    <source>
        <dbReference type="EMBL" id="GMI38757.1"/>
    </source>
</evidence>
<protein>
    <submittedName>
        <fullName evidence="2">Uncharacterized protein</fullName>
    </submittedName>
</protein>
<feature type="transmembrane region" description="Helical" evidence="1">
    <location>
        <begin position="309"/>
        <end position="334"/>
    </location>
</feature>
<evidence type="ECO:0000256" key="1">
    <source>
        <dbReference type="SAM" id="Phobius"/>
    </source>
</evidence>
<dbReference type="InterPro" id="IPR050895">
    <property type="entry name" value="XK-related_scramblase"/>
</dbReference>
<keyword evidence="3" id="KW-1185">Reference proteome</keyword>
<feature type="transmembrane region" description="Helical" evidence="1">
    <location>
        <begin position="125"/>
        <end position="148"/>
    </location>
</feature>
<feature type="transmembrane region" description="Helical" evidence="1">
    <location>
        <begin position="409"/>
        <end position="431"/>
    </location>
</feature>
<organism evidence="2 3">
    <name type="scientific">Tetraparma gracilis</name>
    <dbReference type="NCBI Taxonomy" id="2962635"/>
    <lineage>
        <taxon>Eukaryota</taxon>
        <taxon>Sar</taxon>
        <taxon>Stramenopiles</taxon>
        <taxon>Ochrophyta</taxon>
        <taxon>Bolidophyceae</taxon>
        <taxon>Parmales</taxon>
        <taxon>Triparmaceae</taxon>
        <taxon>Tetraparma</taxon>
    </lineage>
</organism>
<dbReference type="Proteomes" id="UP001165060">
    <property type="component" value="Unassembled WGS sequence"/>
</dbReference>
<dbReference type="PANTHER" id="PTHR16024">
    <property type="entry name" value="XK-RELATED PROTEIN"/>
    <property type="match status" value="1"/>
</dbReference>
<evidence type="ECO:0000313" key="3">
    <source>
        <dbReference type="Proteomes" id="UP001165060"/>
    </source>
</evidence>
<feature type="transmembrane region" description="Helical" evidence="1">
    <location>
        <begin position="443"/>
        <end position="464"/>
    </location>
</feature>
<accession>A0ABQ6N3L8</accession>
<sequence>MVRVAADVEAGAGDDHAADVFADETPEVRFRKNSIMAGTETSVIPKLATSAKLNNSLVKKNVKDMVLFIQGSKNIKSMALPYVEENFPKDDPQAALVYHETFLVEFMIEVKPKLKFARWGATGRILFVLIMSYSDMVTDVLVIMAFYAAGNMDAFGQSIGILSFAILFHIVLALFKHSKRGRKAQLQGALQALLLLTPAIESYDYWRGREQTDDDVVQPVLFLVACRAIELVLESVPESVIQTAILFQTPPEDVAPLQVISIAASILAAGVIMTETNISFERDNMNAQSKGVDVHPVWGLLPSSAAGMAAIHVGFFMFHVCYLASGVLGVVGIFLCFPKWVALAIPIVEFAIALLIVFLKNGHFHYPITMIHNHCAQDYFCWFVMLPMMQSYVPFFAGRVASIFNGRLFFGWIMYRLLFCYAVFHVAVNRFTDVDEIKMDAEVAAGLMTGVTVGALAGYLLIVASARPSRRHQLYTNKETGHELASHWYQPMDAYPFSYECLDEFAYCGFLGGHPSGTRLSDVVGWIKQMEKTSLLFREDALAKTSQFPDLSFDDFFDKLEYQISFYDRYKSAEDKALLAEARAKLATLRVEVLAMKAAEATAAPVAVERALPARTPLQIAHGRITALESETKKQALRIAELEAGTV</sequence>
<dbReference type="PANTHER" id="PTHR16024:SF28">
    <property type="entry name" value="XK-RELATED PROTEIN"/>
    <property type="match status" value="1"/>
</dbReference>
<name>A0ABQ6N3L8_9STRA</name>
<feature type="transmembrane region" description="Helical" evidence="1">
    <location>
        <begin position="154"/>
        <end position="175"/>
    </location>
</feature>